<evidence type="ECO:0000313" key="3">
    <source>
        <dbReference type="Proteomes" id="UP000653305"/>
    </source>
</evidence>
<name>A0A830C7Z5_9LAMI</name>
<dbReference type="Gene3D" id="2.60.110.10">
    <property type="entry name" value="Thaumatin"/>
    <property type="match status" value="1"/>
</dbReference>
<accession>A0A830C7Z5</accession>
<dbReference type="PROSITE" id="PS51367">
    <property type="entry name" value="THAUMATIN_2"/>
    <property type="match status" value="1"/>
</dbReference>
<dbReference type="InterPro" id="IPR037176">
    <property type="entry name" value="Osmotin/thaumatin-like_sf"/>
</dbReference>
<dbReference type="EMBL" id="BMAC01000379">
    <property type="protein sequence ID" value="GFP95256.1"/>
    <property type="molecule type" value="Genomic_DNA"/>
</dbReference>
<dbReference type="PRINTS" id="PR00347">
    <property type="entry name" value="THAUMATIN"/>
</dbReference>
<organism evidence="2 3">
    <name type="scientific">Phtheirospermum japonicum</name>
    <dbReference type="NCBI Taxonomy" id="374723"/>
    <lineage>
        <taxon>Eukaryota</taxon>
        <taxon>Viridiplantae</taxon>
        <taxon>Streptophyta</taxon>
        <taxon>Embryophyta</taxon>
        <taxon>Tracheophyta</taxon>
        <taxon>Spermatophyta</taxon>
        <taxon>Magnoliopsida</taxon>
        <taxon>eudicotyledons</taxon>
        <taxon>Gunneridae</taxon>
        <taxon>Pentapetalae</taxon>
        <taxon>asterids</taxon>
        <taxon>lamiids</taxon>
        <taxon>Lamiales</taxon>
        <taxon>Orobanchaceae</taxon>
        <taxon>Orobanchaceae incertae sedis</taxon>
        <taxon>Phtheirospermum</taxon>
    </lineage>
</organism>
<protein>
    <submittedName>
        <fullName evidence="2">Thaumatin-like protein 1</fullName>
    </submittedName>
</protein>
<evidence type="ECO:0000256" key="1">
    <source>
        <dbReference type="ARBA" id="ARBA00022729"/>
    </source>
</evidence>
<reference evidence="2" key="1">
    <citation type="submission" date="2020-07" db="EMBL/GenBank/DDBJ databases">
        <title>Ethylene signaling mediates host invasion by parasitic plants.</title>
        <authorList>
            <person name="Yoshida S."/>
        </authorList>
    </citation>
    <scope>NUCLEOTIDE SEQUENCE</scope>
    <source>
        <strain evidence="2">Okayama</strain>
    </source>
</reference>
<dbReference type="Proteomes" id="UP000653305">
    <property type="component" value="Unassembled WGS sequence"/>
</dbReference>
<dbReference type="SUPFAM" id="SSF49870">
    <property type="entry name" value="Osmotin, thaumatin-like protein"/>
    <property type="match status" value="1"/>
</dbReference>
<dbReference type="PROSITE" id="PS00316">
    <property type="entry name" value="THAUMATIN_1"/>
    <property type="match status" value="1"/>
</dbReference>
<gene>
    <name evidence="2" type="ORF">PHJA_001669900</name>
</gene>
<sequence length="71" mass="7529">SSARFTFVNKCAYTVWPGILSNNGETASREKSDAPSSWGGRFWARTHCADDSTGKFTCGTGDCGSGKLDCA</sequence>
<keyword evidence="3" id="KW-1185">Reference proteome</keyword>
<dbReference type="InterPro" id="IPR017949">
    <property type="entry name" value="Thaumatin_CS"/>
</dbReference>
<comment type="caution">
    <text evidence="2">The sequence shown here is derived from an EMBL/GenBank/DDBJ whole genome shotgun (WGS) entry which is preliminary data.</text>
</comment>
<feature type="non-terminal residue" evidence="2">
    <location>
        <position position="71"/>
    </location>
</feature>
<dbReference type="InterPro" id="IPR001938">
    <property type="entry name" value="Thaumatin"/>
</dbReference>
<keyword evidence="1" id="KW-0732">Signal</keyword>
<dbReference type="PANTHER" id="PTHR31048">
    <property type="entry name" value="OS03G0233200 PROTEIN"/>
    <property type="match status" value="1"/>
</dbReference>
<proteinExistence type="predicted"/>
<dbReference type="Pfam" id="PF00314">
    <property type="entry name" value="Thaumatin"/>
    <property type="match status" value="1"/>
</dbReference>
<evidence type="ECO:0000313" key="2">
    <source>
        <dbReference type="EMBL" id="GFP95256.1"/>
    </source>
</evidence>
<feature type="non-terminal residue" evidence="2">
    <location>
        <position position="1"/>
    </location>
</feature>
<dbReference type="OrthoDB" id="430315at2759"/>
<dbReference type="AlphaFoldDB" id="A0A830C7Z5"/>